<name>A0A095UVL7_9GAMM</name>
<sequence length="69" mass="7181">MLVEGDLQIGVTVMDSGLPVLQTTLTKTFAVTVPVTGPGNPRIQPIGEGGSLPAMGLLLLLSLGLIRRR</sequence>
<dbReference type="Proteomes" id="UP000029444">
    <property type="component" value="Unassembled WGS sequence"/>
</dbReference>
<dbReference type="AlphaFoldDB" id="A0A095UVL7"/>
<dbReference type="InterPro" id="IPR020008">
    <property type="entry name" value="GlyGly_CTERM"/>
</dbReference>
<dbReference type="EMBL" id="ARXV01000001">
    <property type="protein sequence ID" value="KGD66570.1"/>
    <property type="molecule type" value="Genomic_DNA"/>
</dbReference>
<protein>
    <submittedName>
        <fullName evidence="1">Uncharacterized protein</fullName>
    </submittedName>
</protein>
<comment type="caution">
    <text evidence="1">The sequence shown here is derived from an EMBL/GenBank/DDBJ whole genome shotgun (WGS) entry which is preliminary data.</text>
</comment>
<keyword evidence="2" id="KW-1185">Reference proteome</keyword>
<dbReference type="PATRIC" id="fig|1177154.3.peg.240"/>
<dbReference type="RefSeq" id="WP_035229575.1">
    <property type="nucleotide sequence ID" value="NZ_ARXV01000001.1"/>
</dbReference>
<evidence type="ECO:0000313" key="2">
    <source>
        <dbReference type="Proteomes" id="UP000029444"/>
    </source>
</evidence>
<organism evidence="1 2">
    <name type="scientific">Alcanivorax nanhaiticus</name>
    <dbReference type="NCBI Taxonomy" id="1177154"/>
    <lineage>
        <taxon>Bacteria</taxon>
        <taxon>Pseudomonadati</taxon>
        <taxon>Pseudomonadota</taxon>
        <taxon>Gammaproteobacteria</taxon>
        <taxon>Oceanospirillales</taxon>
        <taxon>Alcanivoracaceae</taxon>
        <taxon>Alcanivorax</taxon>
    </lineage>
</organism>
<proteinExistence type="predicted"/>
<reference evidence="1 2" key="1">
    <citation type="submission" date="2012-09" db="EMBL/GenBank/DDBJ databases">
        <title>Genome Sequence of alkane-degrading Bacterium Alcanivorax sp. 19-m-6.</title>
        <authorList>
            <person name="Lai Q."/>
            <person name="Shao Z."/>
        </authorList>
    </citation>
    <scope>NUCLEOTIDE SEQUENCE [LARGE SCALE GENOMIC DNA]</scope>
    <source>
        <strain evidence="1 2">19-m-6</strain>
    </source>
</reference>
<dbReference type="STRING" id="1177154.Y5S_00237"/>
<evidence type="ECO:0000313" key="1">
    <source>
        <dbReference type="EMBL" id="KGD66570.1"/>
    </source>
</evidence>
<dbReference type="NCBIfam" id="TIGR03501">
    <property type="entry name" value="GlyGly_CTERM"/>
    <property type="match status" value="1"/>
</dbReference>
<accession>A0A095UVL7</accession>
<gene>
    <name evidence="1" type="ORF">Y5S_00237</name>
</gene>